<keyword evidence="3" id="KW-1185">Reference proteome</keyword>
<name>A0A2P5EZQ0_TREOI</name>
<reference evidence="3" key="1">
    <citation type="submission" date="2016-06" db="EMBL/GenBank/DDBJ databases">
        <title>Parallel loss of symbiosis genes in relatives of nitrogen-fixing non-legume Parasponia.</title>
        <authorList>
            <person name="Van Velzen R."/>
            <person name="Holmer R."/>
            <person name="Bu F."/>
            <person name="Rutten L."/>
            <person name="Van Zeijl A."/>
            <person name="Liu W."/>
            <person name="Santuari L."/>
            <person name="Cao Q."/>
            <person name="Sharma T."/>
            <person name="Shen D."/>
            <person name="Roswanjaya Y."/>
            <person name="Wardhani T."/>
            <person name="Kalhor M.S."/>
            <person name="Jansen J."/>
            <person name="Van den Hoogen J."/>
            <person name="Gungor B."/>
            <person name="Hartog M."/>
            <person name="Hontelez J."/>
            <person name="Verver J."/>
            <person name="Yang W.-C."/>
            <person name="Schijlen E."/>
            <person name="Repin R."/>
            <person name="Schilthuizen M."/>
            <person name="Schranz E."/>
            <person name="Heidstra R."/>
            <person name="Miyata K."/>
            <person name="Fedorova E."/>
            <person name="Kohlen W."/>
            <person name="Bisseling T."/>
            <person name="Smit S."/>
            <person name="Geurts R."/>
        </authorList>
    </citation>
    <scope>NUCLEOTIDE SEQUENCE [LARGE SCALE GENOMIC DNA]</scope>
    <source>
        <strain evidence="3">cv. RG33-2</strain>
    </source>
</reference>
<dbReference type="EMBL" id="JXTC01000078">
    <property type="protein sequence ID" value="PON91017.1"/>
    <property type="molecule type" value="Genomic_DNA"/>
</dbReference>
<gene>
    <name evidence="2" type="ORF">TorRG33x02_132350</name>
</gene>
<protein>
    <submittedName>
        <fullName evidence="2">Uncharacterized protein</fullName>
    </submittedName>
</protein>
<accession>A0A2P5EZQ0</accession>
<organism evidence="2 3">
    <name type="scientific">Trema orientale</name>
    <name type="common">Charcoal tree</name>
    <name type="synonym">Celtis orientalis</name>
    <dbReference type="NCBI Taxonomy" id="63057"/>
    <lineage>
        <taxon>Eukaryota</taxon>
        <taxon>Viridiplantae</taxon>
        <taxon>Streptophyta</taxon>
        <taxon>Embryophyta</taxon>
        <taxon>Tracheophyta</taxon>
        <taxon>Spermatophyta</taxon>
        <taxon>Magnoliopsida</taxon>
        <taxon>eudicotyledons</taxon>
        <taxon>Gunneridae</taxon>
        <taxon>Pentapetalae</taxon>
        <taxon>rosids</taxon>
        <taxon>fabids</taxon>
        <taxon>Rosales</taxon>
        <taxon>Cannabaceae</taxon>
        <taxon>Trema</taxon>
    </lineage>
</organism>
<dbReference type="InParanoid" id="A0A2P5EZQ0"/>
<evidence type="ECO:0000313" key="3">
    <source>
        <dbReference type="Proteomes" id="UP000237000"/>
    </source>
</evidence>
<evidence type="ECO:0000313" key="2">
    <source>
        <dbReference type="EMBL" id="PON91017.1"/>
    </source>
</evidence>
<evidence type="ECO:0000256" key="1">
    <source>
        <dbReference type="SAM" id="MobiDB-lite"/>
    </source>
</evidence>
<dbReference type="Proteomes" id="UP000237000">
    <property type="component" value="Unassembled WGS sequence"/>
</dbReference>
<proteinExistence type="predicted"/>
<feature type="region of interest" description="Disordered" evidence="1">
    <location>
        <begin position="23"/>
        <end position="60"/>
    </location>
</feature>
<comment type="caution">
    <text evidence="2">The sequence shown here is derived from an EMBL/GenBank/DDBJ whole genome shotgun (WGS) entry which is preliminary data.</text>
</comment>
<sequence length="60" mass="6293">MMALRHQNNSQVDEIISRPQADCTGDLSTCLHGGPIAGVEAEQSESTQSRGSGGTYATEV</sequence>
<dbReference type="AlphaFoldDB" id="A0A2P5EZQ0"/>